<dbReference type="RefSeq" id="WP_208718249.1">
    <property type="nucleotide sequence ID" value="NZ_CP024770.1"/>
</dbReference>
<sequence>MTPQHHWLCRLTSLYLQGRGSYPLMMGLGVQQWAQLQRQIPVQQPSMVADTLLRHQLMSELIATRADEQQQLELWLAEYIHPDASPMHRIIASVSLAFNHLWEDLGLSSRAELRQLMDDCFPPLVAMNHNNMRWKKFFYRQRCLHAEGELICRSPSCDECCERGVCFELPC</sequence>
<proteinExistence type="predicted"/>
<geneLocation type="plasmid" evidence="2">
    <name>pne1b</name>
</geneLocation>
<dbReference type="Pfam" id="PF04891">
    <property type="entry name" value="NifQ"/>
    <property type="match status" value="1"/>
</dbReference>
<dbReference type="GO" id="GO:0030151">
    <property type="term" value="F:molybdenum ion binding"/>
    <property type="evidence" value="ECO:0007669"/>
    <property type="project" value="InterPro"/>
</dbReference>
<dbReference type="InterPro" id="IPR006975">
    <property type="entry name" value="NifQ"/>
</dbReference>
<evidence type="ECO:0000313" key="2">
    <source>
        <dbReference type="Proteomes" id="UP000502005"/>
    </source>
</evidence>
<organism evidence="1 2">
    <name type="scientific">Pantoea cypripedii</name>
    <name type="common">Pectobacterium cypripedii</name>
    <name type="synonym">Erwinia cypripedii</name>
    <dbReference type="NCBI Taxonomy" id="55209"/>
    <lineage>
        <taxon>Bacteria</taxon>
        <taxon>Pseudomonadati</taxon>
        <taxon>Pseudomonadota</taxon>
        <taxon>Gammaproteobacteria</taxon>
        <taxon>Enterobacterales</taxon>
        <taxon>Erwiniaceae</taxon>
        <taxon>Pantoea</taxon>
    </lineage>
</organism>
<reference evidence="1 2" key="1">
    <citation type="submission" date="2017-11" db="EMBL/GenBank/DDBJ databases">
        <title>Genome sequence of Pantoea cypripedii NE1.</title>
        <authorList>
            <person name="Nascimento F.X."/>
        </authorList>
    </citation>
    <scope>NUCLEOTIDE SEQUENCE [LARGE SCALE GENOMIC DNA]</scope>
    <source>
        <strain evidence="1 2">NE1</strain>
        <plasmid evidence="2">pne1b</plasmid>
    </source>
</reference>
<accession>A0A6B9GFX0</accession>
<dbReference type="Proteomes" id="UP000502005">
    <property type="component" value="Plasmid pNE1B"/>
</dbReference>
<name>A0A6B9GFX0_PANCY</name>
<protein>
    <submittedName>
        <fullName evidence="1">Nitrogen fixation protein NifQ</fullName>
    </submittedName>
</protein>
<dbReference type="EMBL" id="CP024770">
    <property type="protein sequence ID" value="QGY32355.1"/>
    <property type="molecule type" value="Genomic_DNA"/>
</dbReference>
<dbReference type="AlphaFoldDB" id="A0A6B9GFX0"/>
<keyword evidence="1" id="KW-0614">Plasmid</keyword>
<evidence type="ECO:0000313" key="1">
    <source>
        <dbReference type="EMBL" id="QGY32355.1"/>
    </source>
</evidence>
<gene>
    <name evidence="1" type="ORF">CUN67_25570</name>
</gene>
<dbReference type="GO" id="GO:0009399">
    <property type="term" value="P:nitrogen fixation"/>
    <property type="evidence" value="ECO:0007669"/>
    <property type="project" value="InterPro"/>
</dbReference>